<dbReference type="KEGG" id="aba:Acid345_0888"/>
<evidence type="ECO:0000313" key="5">
    <source>
        <dbReference type="EMBL" id="ABF39891.1"/>
    </source>
</evidence>
<feature type="domain" description="Soluble ligand binding" evidence="4">
    <location>
        <begin position="598"/>
        <end position="634"/>
    </location>
</feature>
<feature type="domain" description="Soluble ligand binding" evidence="4">
    <location>
        <begin position="334"/>
        <end position="373"/>
    </location>
</feature>
<dbReference type="InterPro" id="IPR049712">
    <property type="entry name" value="Poly_export"/>
</dbReference>
<dbReference type="InterPro" id="IPR019554">
    <property type="entry name" value="Soluble_ligand-bd"/>
</dbReference>
<dbReference type="Pfam" id="PF02563">
    <property type="entry name" value="Poly_export"/>
    <property type="match status" value="1"/>
</dbReference>
<dbReference type="RefSeq" id="WP_011521693.1">
    <property type="nucleotide sequence ID" value="NC_008009.1"/>
</dbReference>
<protein>
    <submittedName>
        <fullName evidence="5">Polysaccharide export protein</fullName>
    </submittedName>
</protein>
<evidence type="ECO:0000256" key="2">
    <source>
        <dbReference type="SAM" id="MobiDB-lite"/>
    </source>
</evidence>
<evidence type="ECO:0000313" key="6">
    <source>
        <dbReference type="Proteomes" id="UP000002432"/>
    </source>
</evidence>
<keyword evidence="1" id="KW-0732">Signal</keyword>
<dbReference type="EMBL" id="CP000360">
    <property type="protein sequence ID" value="ABF39891.1"/>
    <property type="molecule type" value="Genomic_DNA"/>
</dbReference>
<evidence type="ECO:0000256" key="1">
    <source>
        <dbReference type="ARBA" id="ARBA00022729"/>
    </source>
</evidence>
<feature type="domain" description="Soluble ligand binding" evidence="4">
    <location>
        <begin position="696"/>
        <end position="740"/>
    </location>
</feature>
<feature type="domain" description="Polysaccharide export protein N-terminal" evidence="3">
    <location>
        <begin position="252"/>
        <end position="326"/>
    </location>
</feature>
<dbReference type="AlphaFoldDB" id="Q1ITA9"/>
<gene>
    <name evidence="5" type="ordered locus">Acid345_0888</name>
</gene>
<dbReference type="Pfam" id="PF10531">
    <property type="entry name" value="SLBB"/>
    <property type="match status" value="4"/>
</dbReference>
<name>Q1ITA9_KORVE</name>
<evidence type="ECO:0000259" key="3">
    <source>
        <dbReference type="Pfam" id="PF02563"/>
    </source>
</evidence>
<feature type="domain" description="Soluble ligand binding" evidence="4">
    <location>
        <begin position="417"/>
        <end position="463"/>
    </location>
</feature>
<dbReference type="Gene3D" id="3.30.1950.10">
    <property type="entry name" value="wza like domain"/>
    <property type="match status" value="1"/>
</dbReference>
<feature type="region of interest" description="Disordered" evidence="2">
    <location>
        <begin position="127"/>
        <end position="207"/>
    </location>
</feature>
<keyword evidence="6" id="KW-1185">Reference proteome</keyword>
<feature type="compositionally biased region" description="Polar residues" evidence="2">
    <location>
        <begin position="127"/>
        <end position="154"/>
    </location>
</feature>
<dbReference type="PANTHER" id="PTHR33619:SF3">
    <property type="entry name" value="POLYSACCHARIDE EXPORT PROTEIN GFCE-RELATED"/>
    <property type="match status" value="1"/>
</dbReference>
<sequence length="940" mass="102585">MRRFVFNTMLWSGFTWVLLAAMGVAQQLSTPLPAQSDITDARSSESMSLPASALINLLKQRPDLVIEIKRAAATYLQAKGMDVSEDVITDDMLFERINTDPDFRKSLTSWLWTRGYINQSDIENAALSQSNSGAEESGSTQPFDSQLPTTSNRAQKVRPSGQEPDRERYSNSASAGVQATGPAQPRSRVSEEAGDPNQPTQDGLVHQPTPLNLLALRDLYTQVPEPSSSLRRFGSDTFLQHGQSAEASIDLPAGPEYVLGPGDVLTLSMWGSISQTLPRTVDREGRIVLPEAGPVSVAGLTLEQAQALTEKMLRPQFRDVRVQLSLARVRTVRIYVVGDVQRPGAYDVSALSTVVNALFAAGGPTAIGSLRTVRHMRNKELVREVDLYDFLLRGIHADVERLEPGDTVLVPPAGRQVTVSGMVRRPAIYELRGERSIDDVVALAGGLLVSASTSQIRIERVRANTARVTDEITVKNSDDASSVRASLQAYAVEDGDRVVIAPILPYSERAIYVEGHVIRPGKIAYRDNMSVTDVIRSYRDLLPEPAERAEIIRLRPPDFRPETIEFNLSEALIGNSQIHLQPFDTIRVLGRYEFDAPKVTIQGEVLRPGTYPLPEKLTVAQLVRLAGGFKRSALKDHADLTSYDVQQGARVTSHRLSIDIGRAVDDADSAADVALKTGDVLTIHQIAGWNDIGASVTLGGEVAYPGTYGIQEGERLSSVLKRAGGFRDTAYPTGAYLSRVQVRDFEEKSRNELIRQIETTSAATKISPSLSTTEQAATLQLITQQQEQVLQRLRNQPSTGRLVIKINSDIATWEGTPIDIELRSGDVLTIPKRPGFVLVTGQVYNSTAITYVPGRDANWYLHRAGGPTAMASKKEIFVIRANGSVVGRESDESALHAKLDAGDVVVVPQKIIGGSMFWRNLLATAQFVASFAITAKVAGL</sequence>
<dbReference type="GO" id="GO:0015159">
    <property type="term" value="F:polysaccharide transmembrane transporter activity"/>
    <property type="evidence" value="ECO:0007669"/>
    <property type="project" value="InterPro"/>
</dbReference>
<dbReference type="PANTHER" id="PTHR33619">
    <property type="entry name" value="POLYSACCHARIDE EXPORT PROTEIN GFCE-RELATED"/>
    <property type="match status" value="1"/>
</dbReference>
<proteinExistence type="predicted"/>
<dbReference type="InterPro" id="IPR003715">
    <property type="entry name" value="Poly_export_N"/>
</dbReference>
<accession>Q1ITA9</accession>
<evidence type="ECO:0000259" key="4">
    <source>
        <dbReference type="Pfam" id="PF10531"/>
    </source>
</evidence>
<dbReference type="Gene3D" id="3.10.560.10">
    <property type="entry name" value="Outer membrane lipoprotein wza domain like"/>
    <property type="match status" value="6"/>
</dbReference>
<organism evidence="5 6">
    <name type="scientific">Koribacter versatilis (strain Ellin345)</name>
    <dbReference type="NCBI Taxonomy" id="204669"/>
    <lineage>
        <taxon>Bacteria</taxon>
        <taxon>Pseudomonadati</taxon>
        <taxon>Acidobacteriota</taxon>
        <taxon>Terriglobia</taxon>
        <taxon>Terriglobales</taxon>
        <taxon>Candidatus Korobacteraceae</taxon>
        <taxon>Candidatus Korobacter</taxon>
    </lineage>
</organism>
<dbReference type="EnsemblBacteria" id="ABF39891">
    <property type="protein sequence ID" value="ABF39891"/>
    <property type="gene ID" value="Acid345_0888"/>
</dbReference>
<reference evidence="5 6" key="1">
    <citation type="journal article" date="2009" name="Appl. Environ. Microbiol.">
        <title>Three genomes from the phylum Acidobacteria provide insight into the lifestyles of these microorganisms in soils.</title>
        <authorList>
            <person name="Ward N.L."/>
            <person name="Challacombe J.F."/>
            <person name="Janssen P.H."/>
            <person name="Henrissat B."/>
            <person name="Coutinho P.M."/>
            <person name="Wu M."/>
            <person name="Xie G."/>
            <person name="Haft D.H."/>
            <person name="Sait M."/>
            <person name="Badger J."/>
            <person name="Barabote R.D."/>
            <person name="Bradley B."/>
            <person name="Brettin T.S."/>
            <person name="Brinkac L.M."/>
            <person name="Bruce D."/>
            <person name="Creasy T."/>
            <person name="Daugherty S.C."/>
            <person name="Davidsen T.M."/>
            <person name="DeBoy R.T."/>
            <person name="Detter J.C."/>
            <person name="Dodson R.J."/>
            <person name="Durkin A.S."/>
            <person name="Ganapathy A."/>
            <person name="Gwinn-Giglio M."/>
            <person name="Han C.S."/>
            <person name="Khouri H."/>
            <person name="Kiss H."/>
            <person name="Kothari S.P."/>
            <person name="Madupu R."/>
            <person name="Nelson K.E."/>
            <person name="Nelson W.C."/>
            <person name="Paulsen I."/>
            <person name="Penn K."/>
            <person name="Ren Q."/>
            <person name="Rosovitz M.J."/>
            <person name="Selengut J.D."/>
            <person name="Shrivastava S."/>
            <person name="Sullivan S.A."/>
            <person name="Tapia R."/>
            <person name="Thompson L.S."/>
            <person name="Watkins K.L."/>
            <person name="Yang Q."/>
            <person name="Yu C."/>
            <person name="Zafar N."/>
            <person name="Zhou L."/>
            <person name="Kuske C.R."/>
        </authorList>
    </citation>
    <scope>NUCLEOTIDE SEQUENCE [LARGE SCALE GENOMIC DNA]</scope>
    <source>
        <strain evidence="5 6">Ellin345</strain>
    </source>
</reference>
<dbReference type="Proteomes" id="UP000002432">
    <property type="component" value="Chromosome"/>
</dbReference>
<dbReference type="eggNOG" id="COG1596">
    <property type="taxonomic scope" value="Bacteria"/>
</dbReference>
<dbReference type="HOGENOM" id="CLU_011447_2_1_0"/>
<dbReference type="STRING" id="204669.Acid345_0888"/>